<dbReference type="Pfam" id="PF01757">
    <property type="entry name" value="Acyl_transf_3"/>
    <property type="match status" value="1"/>
</dbReference>
<feature type="transmembrane region" description="Helical" evidence="2">
    <location>
        <begin position="194"/>
        <end position="217"/>
    </location>
</feature>
<proteinExistence type="predicted"/>
<feature type="transmembrane region" description="Helical" evidence="2">
    <location>
        <begin position="419"/>
        <end position="441"/>
    </location>
</feature>
<protein>
    <recommendedName>
        <fullName evidence="3">Acyltransferase 3 domain-containing protein</fullName>
    </recommendedName>
</protein>
<accession>A0AAD4EP64</accession>
<dbReference type="EMBL" id="JAHCVI010000005">
    <property type="protein sequence ID" value="KAG7284665.1"/>
    <property type="molecule type" value="Genomic_DNA"/>
</dbReference>
<feature type="transmembrane region" description="Helical" evidence="2">
    <location>
        <begin position="237"/>
        <end position="265"/>
    </location>
</feature>
<feature type="transmembrane region" description="Helical" evidence="2">
    <location>
        <begin position="366"/>
        <end position="385"/>
    </location>
</feature>
<feature type="domain" description="Acyltransferase 3" evidence="3">
    <location>
        <begin position="38"/>
        <end position="392"/>
    </location>
</feature>
<dbReference type="AlphaFoldDB" id="A0AAD4EP64"/>
<evidence type="ECO:0000259" key="3">
    <source>
        <dbReference type="Pfam" id="PF01757"/>
    </source>
</evidence>
<dbReference type="Proteomes" id="UP001197093">
    <property type="component" value="Unassembled WGS sequence"/>
</dbReference>
<evidence type="ECO:0000313" key="4">
    <source>
        <dbReference type="EMBL" id="KAG7284665.1"/>
    </source>
</evidence>
<evidence type="ECO:0000313" key="5">
    <source>
        <dbReference type="Proteomes" id="UP001197093"/>
    </source>
</evidence>
<name>A0AAD4EP64_9PEZI</name>
<evidence type="ECO:0000256" key="2">
    <source>
        <dbReference type="SAM" id="Phobius"/>
    </source>
</evidence>
<sequence>MEDRPLVSAELASLPPGGDVERQAPAPASRTPDNSSTAFLDGLRGVAAFFVFIQHCIGNYDNNIHDHGFGQDGHWLLASMPFVRILFNGGNAAVAVFFVLSGYVLTGARCAWCATARGTPASGVWPRPWSAGPSVFMRQCLRLRWRFALLMHAPYRLVEELPWPKRKDDVFLEIMNWVVDTVKFFNPFRKHDNVVWYTYSLVVWTIPIELKGSMLVYGLAALHAFFTKLSPLKTVLFSFIAVVALLQMAFWTMGCFIAGMFLACVDVHALDITFLSRHCSRRARMILYHVAFVSGYYLLCQPASGGKVEYSLNTPGWRTLTRLIPAGYDKNQYYRFWTSWGSLLLVYATLRIPWLQSLLKTRPLRYLGRVSFMFYLIHLPMQYMVGDRVGRMFGPLPEDSPPTWWDNRLRVPNLGPPGFQLRFILAMAVMLPLDLVVADFLTKAVDMPCVRLGRRLTQWLGLENRVASRKAENSG</sequence>
<feature type="transmembrane region" description="Helical" evidence="2">
    <location>
        <begin position="286"/>
        <end position="304"/>
    </location>
</feature>
<keyword evidence="2" id="KW-0812">Transmembrane</keyword>
<dbReference type="PANTHER" id="PTHR23028">
    <property type="entry name" value="ACETYLTRANSFERASE"/>
    <property type="match status" value="1"/>
</dbReference>
<feature type="transmembrane region" description="Helical" evidence="2">
    <location>
        <begin position="85"/>
        <end position="105"/>
    </location>
</feature>
<keyword evidence="2" id="KW-1133">Transmembrane helix</keyword>
<dbReference type="InterPro" id="IPR002656">
    <property type="entry name" value="Acyl_transf_3_dom"/>
</dbReference>
<reference evidence="4" key="1">
    <citation type="submission" date="2023-02" db="EMBL/GenBank/DDBJ databases">
        <authorList>
            <person name="Palmer J.M."/>
        </authorList>
    </citation>
    <scope>NUCLEOTIDE SEQUENCE</scope>
    <source>
        <strain evidence="4">FW57</strain>
    </source>
</reference>
<keyword evidence="5" id="KW-1185">Reference proteome</keyword>
<keyword evidence="2" id="KW-0472">Membrane</keyword>
<evidence type="ECO:0000256" key="1">
    <source>
        <dbReference type="SAM" id="MobiDB-lite"/>
    </source>
</evidence>
<comment type="caution">
    <text evidence="4">The sequence shown here is derived from an EMBL/GenBank/DDBJ whole genome shotgun (WGS) entry which is preliminary data.</text>
</comment>
<feature type="transmembrane region" description="Helical" evidence="2">
    <location>
        <begin position="334"/>
        <end position="354"/>
    </location>
</feature>
<dbReference type="InterPro" id="IPR050879">
    <property type="entry name" value="Acyltransferase_3"/>
</dbReference>
<dbReference type="GO" id="GO:0016747">
    <property type="term" value="F:acyltransferase activity, transferring groups other than amino-acyl groups"/>
    <property type="evidence" value="ECO:0007669"/>
    <property type="project" value="InterPro"/>
</dbReference>
<feature type="region of interest" description="Disordered" evidence="1">
    <location>
        <begin position="1"/>
        <end position="33"/>
    </location>
</feature>
<gene>
    <name evidence="4" type="ORF">NEMBOFW57_009274</name>
</gene>
<organism evidence="4 5">
    <name type="scientific">Staphylotrichum longicolle</name>
    <dbReference type="NCBI Taxonomy" id="669026"/>
    <lineage>
        <taxon>Eukaryota</taxon>
        <taxon>Fungi</taxon>
        <taxon>Dikarya</taxon>
        <taxon>Ascomycota</taxon>
        <taxon>Pezizomycotina</taxon>
        <taxon>Sordariomycetes</taxon>
        <taxon>Sordariomycetidae</taxon>
        <taxon>Sordariales</taxon>
        <taxon>Chaetomiaceae</taxon>
        <taxon>Staphylotrichum</taxon>
    </lineage>
</organism>
<dbReference type="PANTHER" id="PTHR23028:SF134">
    <property type="entry name" value="PUTATIVE (AFU_ORTHOLOGUE AFUA_4G08520)-RELATED"/>
    <property type="match status" value="1"/>
</dbReference>